<feature type="binding site" evidence="9">
    <location>
        <position position="226"/>
    </location>
    <ligand>
        <name>Mg(2+)</name>
        <dbReference type="ChEBI" id="CHEBI:18420"/>
        <label>1</label>
    </ligand>
</feature>
<comment type="similarity">
    <text evidence="9">Belongs to the anthranilate phosphoribosyltransferase family.</text>
</comment>
<dbReference type="Proteomes" id="UP000050326">
    <property type="component" value="Unassembled WGS sequence"/>
</dbReference>
<dbReference type="SUPFAM" id="SSF47648">
    <property type="entry name" value="Nucleoside phosphorylase/phosphoribosyltransferase N-terminal domain"/>
    <property type="match status" value="1"/>
</dbReference>
<comment type="pathway">
    <text evidence="1 9">Amino-acid biosynthesis; L-tryptophan biosynthesis; L-tryptophan from chorismate: step 2/5.</text>
</comment>
<keyword evidence="6 9" id="KW-0057">Aromatic amino acid biosynthesis</keyword>
<protein>
    <recommendedName>
        <fullName evidence="9">Anthranilate phosphoribosyltransferase</fullName>
        <ecNumber evidence="9">2.4.2.18</ecNumber>
    </recommendedName>
</protein>
<evidence type="ECO:0000256" key="2">
    <source>
        <dbReference type="ARBA" id="ARBA00022605"/>
    </source>
</evidence>
<dbReference type="AlphaFoldDB" id="A0A0P8W4T8"/>
<keyword evidence="9" id="KW-0460">Magnesium</keyword>
<keyword evidence="4 9" id="KW-0808">Transferase</keyword>
<dbReference type="UniPathway" id="UPA00035">
    <property type="reaction ID" value="UER00041"/>
</dbReference>
<name>A0A0P8W4T8_9CLOT</name>
<dbReference type="OrthoDB" id="9806430at2"/>
<feature type="binding site" evidence="9">
    <location>
        <begin position="90"/>
        <end position="93"/>
    </location>
    <ligand>
        <name>5-phospho-alpha-D-ribose 1-diphosphate</name>
        <dbReference type="ChEBI" id="CHEBI:58017"/>
    </ligand>
</feature>
<evidence type="ECO:0000259" key="11">
    <source>
        <dbReference type="Pfam" id="PF02885"/>
    </source>
</evidence>
<dbReference type="SUPFAM" id="SSF52418">
    <property type="entry name" value="Nucleoside phosphorylase/phosphoribosyltransferase catalytic domain"/>
    <property type="match status" value="1"/>
</dbReference>
<dbReference type="EC" id="2.4.2.18" evidence="9"/>
<evidence type="ECO:0000256" key="8">
    <source>
        <dbReference type="ARBA" id="ARBA00061188"/>
    </source>
</evidence>
<comment type="cofactor">
    <cofactor evidence="9">
        <name>Mg(2+)</name>
        <dbReference type="ChEBI" id="CHEBI:18420"/>
    </cofactor>
    <text evidence="9">Binds 2 magnesium ions per monomer.</text>
</comment>
<accession>A0A0P8W4T8</accession>
<evidence type="ECO:0000313" key="12">
    <source>
        <dbReference type="EMBL" id="KPU43595.1"/>
    </source>
</evidence>
<comment type="catalytic activity">
    <reaction evidence="7 9">
        <text>N-(5-phospho-beta-D-ribosyl)anthranilate + diphosphate = 5-phospho-alpha-D-ribose 1-diphosphate + anthranilate</text>
        <dbReference type="Rhea" id="RHEA:11768"/>
        <dbReference type="ChEBI" id="CHEBI:16567"/>
        <dbReference type="ChEBI" id="CHEBI:18277"/>
        <dbReference type="ChEBI" id="CHEBI:33019"/>
        <dbReference type="ChEBI" id="CHEBI:58017"/>
        <dbReference type="EC" id="2.4.2.18"/>
    </reaction>
</comment>
<evidence type="ECO:0000256" key="1">
    <source>
        <dbReference type="ARBA" id="ARBA00004907"/>
    </source>
</evidence>
<feature type="binding site" evidence="9">
    <location>
        <position position="80"/>
    </location>
    <ligand>
        <name>5-phospho-alpha-D-ribose 1-diphosphate</name>
        <dbReference type="ChEBI" id="CHEBI:58017"/>
    </ligand>
</feature>
<keyword evidence="9" id="KW-0479">Metal-binding</keyword>
<feature type="binding site" evidence="9">
    <location>
        <position position="120"/>
    </location>
    <ligand>
        <name>5-phospho-alpha-D-ribose 1-diphosphate</name>
        <dbReference type="ChEBI" id="CHEBI:58017"/>
    </ligand>
</feature>
<comment type="caution">
    <text evidence="9">Lacks conserved residue(s) required for the propagation of feature annotation.</text>
</comment>
<dbReference type="FunFam" id="3.40.1030.10:FF:000002">
    <property type="entry name" value="Anthranilate phosphoribosyltransferase"/>
    <property type="match status" value="1"/>
</dbReference>
<feature type="binding site" evidence="9">
    <location>
        <position position="111"/>
    </location>
    <ligand>
        <name>anthranilate</name>
        <dbReference type="ChEBI" id="CHEBI:16567"/>
        <label>1</label>
    </ligand>
</feature>
<dbReference type="Pfam" id="PF02885">
    <property type="entry name" value="Glycos_trans_3N"/>
    <property type="match status" value="1"/>
</dbReference>
<dbReference type="Gene3D" id="1.20.970.10">
    <property type="entry name" value="Transferase, Pyrimidine Nucleoside Phosphorylase, Chain C"/>
    <property type="match status" value="1"/>
</dbReference>
<feature type="binding site" evidence="9">
    <location>
        <position position="225"/>
    </location>
    <ligand>
        <name>Mg(2+)</name>
        <dbReference type="ChEBI" id="CHEBI:18420"/>
        <label>2</label>
    </ligand>
</feature>
<dbReference type="InterPro" id="IPR017459">
    <property type="entry name" value="Glycosyl_Trfase_fam3_N_dom"/>
</dbReference>
<dbReference type="GO" id="GO:0005829">
    <property type="term" value="C:cytosol"/>
    <property type="evidence" value="ECO:0007669"/>
    <property type="project" value="TreeGrafter"/>
</dbReference>
<dbReference type="EMBL" id="LKET01000039">
    <property type="protein sequence ID" value="KPU43595.1"/>
    <property type="molecule type" value="Genomic_DNA"/>
</dbReference>
<feature type="binding site" evidence="9">
    <location>
        <position position="80"/>
    </location>
    <ligand>
        <name>anthranilate</name>
        <dbReference type="ChEBI" id="CHEBI:16567"/>
        <label>1</label>
    </ligand>
</feature>
<keyword evidence="5 9" id="KW-0822">Tryptophan biosynthesis</keyword>
<comment type="function">
    <text evidence="9">Catalyzes the transfer of the phosphoribosyl group of 5-phosphorylribose-1-pyrophosphate (PRPP) to anthranilate to yield N-(5'-phosphoribosyl)-anthranilate (PRA).</text>
</comment>
<dbReference type="RefSeq" id="WP_054876028.1">
    <property type="nucleotide sequence ID" value="NZ_LKET01000039.1"/>
</dbReference>
<proteinExistence type="inferred from homology"/>
<dbReference type="PATRIC" id="fig|36849.3.peg.3219"/>
<feature type="binding site" evidence="9">
    <location>
        <position position="92"/>
    </location>
    <ligand>
        <name>Mg(2+)</name>
        <dbReference type="ChEBI" id="CHEBI:18420"/>
        <label>1</label>
    </ligand>
</feature>
<evidence type="ECO:0000256" key="7">
    <source>
        <dbReference type="ARBA" id="ARBA00052328"/>
    </source>
</evidence>
<feature type="domain" description="Glycosyl transferase family 3" evidence="10">
    <location>
        <begin position="75"/>
        <end position="324"/>
    </location>
</feature>
<dbReference type="PANTHER" id="PTHR43285">
    <property type="entry name" value="ANTHRANILATE PHOSPHORIBOSYLTRANSFERASE"/>
    <property type="match status" value="1"/>
</dbReference>
<evidence type="ECO:0000256" key="6">
    <source>
        <dbReference type="ARBA" id="ARBA00023141"/>
    </source>
</evidence>
<dbReference type="GO" id="GO:0000287">
    <property type="term" value="F:magnesium ion binding"/>
    <property type="evidence" value="ECO:0007669"/>
    <property type="project" value="UniProtKB-UniRule"/>
</dbReference>
<dbReference type="InterPro" id="IPR035902">
    <property type="entry name" value="Nuc_phospho_transferase"/>
</dbReference>
<evidence type="ECO:0000259" key="10">
    <source>
        <dbReference type="Pfam" id="PF00591"/>
    </source>
</evidence>
<evidence type="ECO:0000256" key="5">
    <source>
        <dbReference type="ARBA" id="ARBA00022822"/>
    </source>
</evidence>
<feature type="binding site" evidence="9">
    <location>
        <begin position="83"/>
        <end position="84"/>
    </location>
    <ligand>
        <name>5-phospho-alpha-D-ribose 1-diphosphate</name>
        <dbReference type="ChEBI" id="CHEBI:58017"/>
    </ligand>
</feature>
<keyword evidence="2 9" id="KW-0028">Amino-acid biosynthesis</keyword>
<feature type="binding site" evidence="9">
    <location>
        <position position="88"/>
    </location>
    <ligand>
        <name>5-phospho-alpha-D-ribose 1-diphosphate</name>
        <dbReference type="ChEBI" id="CHEBI:58017"/>
    </ligand>
</feature>
<dbReference type="NCBIfam" id="TIGR01245">
    <property type="entry name" value="trpD"/>
    <property type="match status" value="1"/>
</dbReference>
<feature type="domain" description="Glycosyl transferase family 3 N-terminal" evidence="11">
    <location>
        <begin position="3"/>
        <end position="62"/>
    </location>
</feature>
<dbReference type="Gene3D" id="3.40.1030.10">
    <property type="entry name" value="Nucleoside phosphorylase/phosphoribosyltransferase catalytic domain"/>
    <property type="match status" value="1"/>
</dbReference>
<keyword evidence="3 9" id="KW-0328">Glycosyltransferase</keyword>
<comment type="similarity">
    <text evidence="8">In the C-terminal section; belongs to the anthranilate phosphoribosyltransferase family.</text>
</comment>
<evidence type="ECO:0000256" key="3">
    <source>
        <dbReference type="ARBA" id="ARBA00022676"/>
    </source>
</evidence>
<evidence type="ECO:0000256" key="4">
    <source>
        <dbReference type="ARBA" id="ARBA00022679"/>
    </source>
</evidence>
<evidence type="ECO:0000313" key="13">
    <source>
        <dbReference type="Proteomes" id="UP000050326"/>
    </source>
</evidence>
<organism evidence="12 13">
    <name type="scientific">Oxobacter pfennigii</name>
    <dbReference type="NCBI Taxonomy" id="36849"/>
    <lineage>
        <taxon>Bacteria</taxon>
        <taxon>Bacillati</taxon>
        <taxon>Bacillota</taxon>
        <taxon>Clostridia</taxon>
        <taxon>Eubacteriales</taxon>
        <taxon>Clostridiaceae</taxon>
        <taxon>Oxobacter</taxon>
    </lineage>
</organism>
<keyword evidence="13" id="KW-1185">Reference proteome</keyword>
<dbReference type="STRING" id="36849.OXPF_30360"/>
<reference evidence="12 13" key="1">
    <citation type="submission" date="2015-09" db="EMBL/GenBank/DDBJ databases">
        <title>Genome sequence of Oxobacter pfennigii DSM 3222.</title>
        <authorList>
            <person name="Poehlein A."/>
            <person name="Bengelsdorf F.R."/>
            <person name="Schiel-Bengelsdorf B."/>
            <person name="Duerre P."/>
            <person name="Daniel R."/>
        </authorList>
    </citation>
    <scope>NUCLEOTIDE SEQUENCE [LARGE SCALE GENOMIC DNA]</scope>
    <source>
        <strain evidence="12 13">DSM 3222</strain>
    </source>
</reference>
<dbReference type="InterPro" id="IPR005940">
    <property type="entry name" value="Anthranilate_Pribosyl_Tfrase"/>
</dbReference>
<evidence type="ECO:0000256" key="9">
    <source>
        <dbReference type="HAMAP-Rule" id="MF_00211"/>
    </source>
</evidence>
<dbReference type="HAMAP" id="MF_00211">
    <property type="entry name" value="TrpD"/>
    <property type="match status" value="1"/>
</dbReference>
<feature type="binding site" evidence="9">
    <location>
        <position position="226"/>
    </location>
    <ligand>
        <name>Mg(2+)</name>
        <dbReference type="ChEBI" id="CHEBI:18420"/>
        <label>2</label>
    </ligand>
</feature>
<dbReference type="Pfam" id="PF00591">
    <property type="entry name" value="Glycos_transf_3"/>
    <property type="match status" value="1"/>
</dbReference>
<comment type="caution">
    <text evidence="12">The sequence shown here is derived from an EMBL/GenBank/DDBJ whole genome shotgun (WGS) entry which is preliminary data.</text>
</comment>
<feature type="binding site" evidence="9">
    <location>
        <begin position="108"/>
        <end position="116"/>
    </location>
    <ligand>
        <name>5-phospho-alpha-D-ribose 1-diphosphate</name>
        <dbReference type="ChEBI" id="CHEBI:58017"/>
    </ligand>
</feature>
<dbReference type="GO" id="GO:0000162">
    <property type="term" value="P:L-tryptophan biosynthetic process"/>
    <property type="evidence" value="ECO:0007669"/>
    <property type="project" value="UniProtKB-UniRule"/>
</dbReference>
<dbReference type="PANTHER" id="PTHR43285:SF2">
    <property type="entry name" value="ANTHRANILATE PHOSPHORIBOSYLTRANSFERASE"/>
    <property type="match status" value="1"/>
</dbReference>
<comment type="subunit">
    <text evidence="9">Homodimer.</text>
</comment>
<dbReference type="InterPro" id="IPR036320">
    <property type="entry name" value="Glycosyl_Trfase_fam3_N_dom_sf"/>
</dbReference>
<sequence>MLQQAIKKIVMNENLTEVEAQAAMEQIMGGNTTTSQMGGFLIGLRMKGETIEEITGFAKAMRCCAKRVNLKSNYAIDTCGTGGDNSGTFNISTAVAIIAAAAGIKVAKHGNRAASSLCGSADVLSELGFNIELEPEEAGRSVDESGMGFLFAPRFHTAMKNVAPVRKELGTRTIFNVLGPLTNPAYVKGQVMGVYDKSLTRKMAEVLMRLGVERAMVVHGDDGLDEITSTASTTVSEVRNGEVIDYKLDPAEFGIKRASGKDIKGGTAKDNARIIFDVLEGKVGPKRDITVLNSAAALYVGGAVSGMNEGQKMAENIIDSGAALSKLEELLEYNRRVSL</sequence>
<dbReference type="GO" id="GO:0004048">
    <property type="term" value="F:anthranilate phosphoribosyltransferase activity"/>
    <property type="evidence" value="ECO:0007669"/>
    <property type="project" value="UniProtKB-UniRule"/>
</dbReference>
<dbReference type="InterPro" id="IPR000312">
    <property type="entry name" value="Glycosyl_Trfase_fam3"/>
</dbReference>
<feature type="binding site" evidence="9">
    <location>
        <position position="166"/>
    </location>
    <ligand>
        <name>anthranilate</name>
        <dbReference type="ChEBI" id="CHEBI:16567"/>
        <label>2</label>
    </ligand>
</feature>
<gene>
    <name evidence="9 12" type="primary">trpD</name>
    <name evidence="12" type="ORF">OXPF_30360</name>
</gene>